<evidence type="ECO:0000256" key="1">
    <source>
        <dbReference type="SAM" id="SignalP"/>
    </source>
</evidence>
<proteinExistence type="predicted"/>
<evidence type="ECO:0000313" key="4">
    <source>
        <dbReference type="Proteomes" id="UP000678679"/>
    </source>
</evidence>
<dbReference type="Proteomes" id="UP000678679">
    <property type="component" value="Chromosome 2"/>
</dbReference>
<name>A0AAX1NDS1_9BACT</name>
<dbReference type="KEGG" id="fya:KMW28_25330"/>
<organism evidence="3 4">
    <name type="scientific">Flammeovirga yaeyamensis</name>
    <dbReference type="NCBI Taxonomy" id="367791"/>
    <lineage>
        <taxon>Bacteria</taxon>
        <taxon>Pseudomonadati</taxon>
        <taxon>Bacteroidota</taxon>
        <taxon>Cytophagia</taxon>
        <taxon>Cytophagales</taxon>
        <taxon>Flammeovirgaceae</taxon>
        <taxon>Flammeovirga</taxon>
    </lineage>
</organism>
<feature type="domain" description="Secretion system C-terminal sorting" evidence="2">
    <location>
        <begin position="1461"/>
        <end position="1527"/>
    </location>
</feature>
<keyword evidence="1" id="KW-0732">Signal</keyword>
<dbReference type="NCBIfam" id="TIGR04183">
    <property type="entry name" value="Por_Secre_tail"/>
    <property type="match status" value="1"/>
</dbReference>
<keyword evidence="4" id="KW-1185">Reference proteome</keyword>
<evidence type="ECO:0000259" key="2">
    <source>
        <dbReference type="Pfam" id="PF18962"/>
    </source>
</evidence>
<gene>
    <name evidence="3" type="ORF">KMW28_25330</name>
</gene>
<dbReference type="InterPro" id="IPR026444">
    <property type="entry name" value="Secre_tail"/>
</dbReference>
<evidence type="ECO:0000313" key="3">
    <source>
        <dbReference type="EMBL" id="QWG04218.1"/>
    </source>
</evidence>
<accession>A0AAX1NDS1</accession>
<protein>
    <submittedName>
        <fullName evidence="3">T9SS type A sorting domain-containing protein</fullName>
    </submittedName>
</protein>
<feature type="chain" id="PRO_5043466209" evidence="1">
    <location>
        <begin position="21"/>
        <end position="1529"/>
    </location>
</feature>
<sequence length="1529" mass="181682">MKLFLKQLIVLLLFFSHAYAQKTTELKTIDASKLLLEGHQEIYSFNKKGVASPYRVNDKNVEISLPSLSEQEENQLPKLYQNDYLSKFIIDAKDSLYFDEKRKSFLKLKNQFPENKVSDLNLEKHKIPTIDILDLKGLKTKYSSQGNFVKYSSMRQLNEVEIKIDSLVWFHKISDGDSVHSRSDVYSYDAEQRLLKEETYFYKNGISTLKEYTQHVYDENYHGTFFYIHSNGKDFPEHGREYYFLENFSIEEVYVLYDYSRDEFVPQSREIKQFTSDEYLEITSIQEDKYSDYLQDFIPLRKEEFDYTPTYYQWTEFDYNYARNNWQLKQSTKVDLIEIDGKIVEKRIERNNIDIYTKNNSFVISEYEFDQKGNKISIQSFLKMSNHGPLQLIFKEEYEYNDLDLMSVKRKYLINDTKDAELINTSRFEYDDQNNLIRIYNNKINDLRNYKSEIRYSGDSTITTVFSSTTDDWQPQTRTTEVGDSEIIQERYIVDAWENSSKDKFYYDEVLEAFIMEGYTGENDQWIKVIKTGSGENIRVSYRGNISTNEWEGTYLNRWGYKDKESYNYLYEWDSVTKDWRFTQKKSSKTIEGFRESLTYNYRNGEISSRHKSKFKNDKENKVQTSISYLFVNNEFVLYQKYVVKYDFLFKDLFHVVEETTFNANDQRTDFLEIPYNKINYFYDSFGNLIKIITFSKGNKINEKNFTYDSSGRIISDNYFNYNADEEIASGQKYNYEYHEDSDQLFTSLSMYTWNNNDWKHIKSTKKRFNENQQETYHLDSIYNENIDDYYLVKIERSYGDDNQLIAYKESEKHQGIWYDKEIESTTYEDLKVTHQQTHYTFDQVNQIPSTVSSSSIKTTNFYPSGEKQNEIIENWNSISEQFEVASRVEWVILDNSIVQSNYNGNDEVEQTVTTTYQTSNKVFIHSILKEIGLDKELTTYERFGNELIFLIIFFWNDATQEWISSNGLYKVEEIYMNNKLSERIYYQLNVDVWEETETYTYSYVDNMLHSIIKSSTALKTKEVYQLLGERDHENIRYRSNVELDGTISYHLSTKKRFYYDDNGNENANANFEYVNDEWVMMDSTVNITQNDNDNKFLKSRGEFYKRSLVHDKMVGQTRYDHSSKEDGSIKEEIYHWDFDSEDWVKISDIDRNDKVLIQYVFDGAKWTPNYKHEYGEFNSTDDSKSWYYTNDTWVNNHLNQVVFDDNSKSRGSEEYVWYNEQWIGTSKKGYSREYDADEYLYYQTGDLTWTPYVRHKNSVDNYHLHEGKEQRFNTTIIQYLLSDNWKDIKKLGRMNYDRLKSHYYLIDEKGTYSTEYLIDGEHKIYWDEDTQEFYGGNYVENELSSIIWDSSQNKWIDYENAYASYSPYLHHNLPESINILENPTWDVEVKTTGQNLKIEVLSGPGKLDGSKLSFSDLGELRVLLTTDGGSHYSGNYEEVVVNLTDVNGIHSNGTSNDIVVFPNPTSSTLSFNKKDNLMINQTSIYDIEGRLVLNSHQEIVDVSELNTGVYIIKIQTSKGIIHKRFIKK</sequence>
<dbReference type="Pfam" id="PF18962">
    <property type="entry name" value="Por_Secre_tail"/>
    <property type="match status" value="1"/>
</dbReference>
<dbReference type="EMBL" id="CP076133">
    <property type="protein sequence ID" value="QWG04218.1"/>
    <property type="molecule type" value="Genomic_DNA"/>
</dbReference>
<reference evidence="3 4" key="1">
    <citation type="submission" date="2021-05" db="EMBL/GenBank/DDBJ databases">
        <title>Comparative genomic studies on the polysaccharide-degrading batcterial strains of the Flammeovirga genus.</title>
        <authorList>
            <person name="Zewei F."/>
            <person name="Zheng Z."/>
            <person name="Yu L."/>
            <person name="Ruyue G."/>
            <person name="Yanhong M."/>
            <person name="Yuanyuan C."/>
            <person name="Jingyan G."/>
            <person name="Wenjun H."/>
        </authorList>
    </citation>
    <scope>NUCLEOTIDE SEQUENCE [LARGE SCALE GENOMIC DNA]</scope>
    <source>
        <strain evidence="3 4">NBRC:100898</strain>
    </source>
</reference>
<dbReference type="RefSeq" id="WP_169663706.1">
    <property type="nucleotide sequence ID" value="NZ_CP076133.1"/>
</dbReference>
<feature type="signal peptide" evidence="1">
    <location>
        <begin position="1"/>
        <end position="20"/>
    </location>
</feature>